<comment type="caution">
    <text evidence="1">The sequence shown here is derived from an EMBL/GenBank/DDBJ whole genome shotgun (WGS) entry which is preliminary data.</text>
</comment>
<name>A0A229SCJ3_9PSEU</name>
<proteinExistence type="predicted"/>
<evidence type="ECO:0000313" key="1">
    <source>
        <dbReference type="EMBL" id="OXM56439.1"/>
    </source>
</evidence>
<dbReference type="RefSeq" id="WP_093934199.1">
    <property type="nucleotide sequence ID" value="NZ_NMQT01000043.1"/>
</dbReference>
<dbReference type="Proteomes" id="UP000215223">
    <property type="component" value="Unassembled WGS sequence"/>
</dbReference>
<protein>
    <submittedName>
        <fullName evidence="1">Uncharacterized protein</fullName>
    </submittedName>
</protein>
<dbReference type="EMBL" id="NMQT01000043">
    <property type="protein sequence ID" value="OXM56439.1"/>
    <property type="molecule type" value="Genomic_DNA"/>
</dbReference>
<dbReference type="OrthoDB" id="4237240at2"/>
<accession>A0A229SCJ3</accession>
<keyword evidence="2" id="KW-1185">Reference proteome</keyword>
<sequence>MSITCGNRAGHSDGQPAIHATIDAVRACCTAGLTWACDWLLARTHPEDAETYTVECGGLSWHLADGRGTTCEFGHSHIYAEVRHRERWDYADDDEEARRLARQGVMPFTMDGKPFDLDSDALLPAAGLASAL</sequence>
<organism evidence="1 2">
    <name type="scientific">Amycolatopsis thailandensis</name>
    <dbReference type="NCBI Taxonomy" id="589330"/>
    <lineage>
        <taxon>Bacteria</taxon>
        <taxon>Bacillati</taxon>
        <taxon>Actinomycetota</taxon>
        <taxon>Actinomycetes</taxon>
        <taxon>Pseudonocardiales</taxon>
        <taxon>Pseudonocardiaceae</taxon>
        <taxon>Amycolatopsis</taxon>
    </lineage>
</organism>
<reference evidence="1 2" key="1">
    <citation type="submission" date="2017-07" db="EMBL/GenBank/DDBJ databases">
        <title>Amycolatopsis thailandensis Genome sequencing and assembly.</title>
        <authorList>
            <person name="Kaur N."/>
            <person name="Mayilraj S."/>
        </authorList>
    </citation>
    <scope>NUCLEOTIDE SEQUENCE [LARGE SCALE GENOMIC DNA]</scope>
    <source>
        <strain evidence="1 2">JCM 16380</strain>
    </source>
</reference>
<dbReference type="AlphaFoldDB" id="A0A229SCJ3"/>
<evidence type="ECO:0000313" key="2">
    <source>
        <dbReference type="Proteomes" id="UP000215223"/>
    </source>
</evidence>
<gene>
    <name evidence="1" type="ORF">CFP71_13575</name>
</gene>